<evidence type="ECO:0000256" key="1">
    <source>
        <dbReference type="ARBA" id="ARBA00023319"/>
    </source>
</evidence>
<proteinExistence type="predicted"/>
<dbReference type="PROSITE" id="PS00290">
    <property type="entry name" value="IG_MHC"/>
    <property type="match status" value="1"/>
</dbReference>
<dbReference type="InterPro" id="IPR050380">
    <property type="entry name" value="Immune_Resp_Modulators"/>
</dbReference>
<dbReference type="SMART" id="SM00409">
    <property type="entry name" value="IG"/>
    <property type="match status" value="2"/>
</dbReference>
<sequence length="418" mass="46848">MCTSLFTGVLQASQIPWLPCKFIDEEVFYNDKGQVETQHNNREAMLQFGHKGDAPINPDAITFLITSSKLDMRRFFEAVEMDQLSCELQRFSTEGIHVRWPVRGEHEYNRWFTSRIRDEKNQLNVLGFIRQSTAQPPTGQHDYRNWTAIEHREILTTTVVMVMKTQTPQVKAALGSTQVLDCHFAVDHKAANIAVEWRKRGERTILFQSGQSGVTLGSGVALKKLSSGDASYSIPFSKMSSEGTYICSVTVLPLHGSMDISLQIQEPPRVSLNIDSSLTLTEGDEKKVVCEADGYYPLDVDILWTHQDAADVGRRVGAALPKVLDNVMYSSHKAKPDGTLSLSAFFYLSAKLSDSGRHFTCSVSHRSLRVPIRKSFTLTVQEPSKQLFVVLCVGVLAIVVGFLLLLQRLLGGRRKHSW</sequence>
<organism evidence="4 5">
    <name type="scientific">Knipowitschia caucasica</name>
    <name type="common">Caucasian dwarf goby</name>
    <name type="synonym">Pomatoschistus caucasicus</name>
    <dbReference type="NCBI Taxonomy" id="637954"/>
    <lineage>
        <taxon>Eukaryota</taxon>
        <taxon>Metazoa</taxon>
        <taxon>Chordata</taxon>
        <taxon>Craniata</taxon>
        <taxon>Vertebrata</taxon>
        <taxon>Euteleostomi</taxon>
        <taxon>Actinopterygii</taxon>
        <taxon>Neopterygii</taxon>
        <taxon>Teleostei</taxon>
        <taxon>Neoteleostei</taxon>
        <taxon>Acanthomorphata</taxon>
        <taxon>Gobiaria</taxon>
        <taxon>Gobiiformes</taxon>
        <taxon>Gobioidei</taxon>
        <taxon>Gobiidae</taxon>
        <taxon>Gobiinae</taxon>
        <taxon>Knipowitschia</taxon>
    </lineage>
</organism>
<dbReference type="AlphaFoldDB" id="A0AAV2IZX2"/>
<protein>
    <recommendedName>
        <fullName evidence="3">Ig-like domain-containing protein</fullName>
    </recommendedName>
</protein>
<dbReference type="SUPFAM" id="SSF48726">
    <property type="entry name" value="Immunoglobulin"/>
    <property type="match status" value="2"/>
</dbReference>
<dbReference type="InterPro" id="IPR007110">
    <property type="entry name" value="Ig-like_dom"/>
</dbReference>
<dbReference type="Proteomes" id="UP001497482">
    <property type="component" value="Chromosome 10"/>
</dbReference>
<evidence type="ECO:0000256" key="2">
    <source>
        <dbReference type="SAM" id="Phobius"/>
    </source>
</evidence>
<dbReference type="PANTHER" id="PTHR23411">
    <property type="entry name" value="TAPASIN"/>
    <property type="match status" value="1"/>
</dbReference>
<dbReference type="InterPro" id="IPR003599">
    <property type="entry name" value="Ig_sub"/>
</dbReference>
<feature type="domain" description="Ig-like" evidence="3">
    <location>
        <begin position="268"/>
        <end position="377"/>
    </location>
</feature>
<dbReference type="InterPro" id="IPR013783">
    <property type="entry name" value="Ig-like_fold"/>
</dbReference>
<dbReference type="InterPro" id="IPR003006">
    <property type="entry name" value="Ig/MHC_CS"/>
</dbReference>
<keyword evidence="2" id="KW-0472">Membrane</keyword>
<feature type="transmembrane region" description="Helical" evidence="2">
    <location>
        <begin position="387"/>
        <end position="406"/>
    </location>
</feature>
<evidence type="ECO:0000313" key="5">
    <source>
        <dbReference type="Proteomes" id="UP001497482"/>
    </source>
</evidence>
<dbReference type="Gene3D" id="2.60.40.10">
    <property type="entry name" value="Immunoglobulins"/>
    <property type="match status" value="2"/>
</dbReference>
<gene>
    <name evidence="4" type="ORF">KC01_LOCUS3047</name>
</gene>
<feature type="domain" description="Ig-like" evidence="3">
    <location>
        <begin position="157"/>
        <end position="265"/>
    </location>
</feature>
<accession>A0AAV2IZX2</accession>
<dbReference type="EMBL" id="OZ035832">
    <property type="protein sequence ID" value="CAL1570824.1"/>
    <property type="molecule type" value="Genomic_DNA"/>
</dbReference>
<keyword evidence="1" id="KW-0393">Immunoglobulin domain</keyword>
<dbReference type="PROSITE" id="PS50835">
    <property type="entry name" value="IG_LIKE"/>
    <property type="match status" value="2"/>
</dbReference>
<keyword evidence="5" id="KW-1185">Reference proteome</keyword>
<dbReference type="InterPro" id="IPR036179">
    <property type="entry name" value="Ig-like_dom_sf"/>
</dbReference>
<evidence type="ECO:0000313" key="4">
    <source>
        <dbReference type="EMBL" id="CAL1570824.1"/>
    </source>
</evidence>
<keyword evidence="2" id="KW-0812">Transmembrane</keyword>
<reference evidence="4 5" key="1">
    <citation type="submission" date="2024-04" db="EMBL/GenBank/DDBJ databases">
        <authorList>
            <person name="Waldvogel A.-M."/>
            <person name="Schoenle A."/>
        </authorList>
    </citation>
    <scope>NUCLEOTIDE SEQUENCE [LARGE SCALE GENOMIC DNA]</scope>
</reference>
<evidence type="ECO:0000259" key="3">
    <source>
        <dbReference type="PROSITE" id="PS50835"/>
    </source>
</evidence>
<name>A0AAV2IZX2_KNICA</name>
<keyword evidence="2" id="KW-1133">Transmembrane helix</keyword>